<accession>A0ABR4Y6P0</accession>
<keyword evidence="2" id="KW-1185">Reference proteome</keyword>
<gene>
    <name evidence="1" type="ORF">NL53_20520</name>
</gene>
<name>A0ABR4Y6P0_9VIBR</name>
<dbReference type="Proteomes" id="UP000030520">
    <property type="component" value="Unassembled WGS sequence"/>
</dbReference>
<proteinExistence type="predicted"/>
<sequence>MFVGYLIGFSVSVGDGFHWLKVWKGQVNRGFRSRFKFAALRFASSKATLTLKVCISWLLEVWLKHSDICGS</sequence>
<evidence type="ECO:0000313" key="1">
    <source>
        <dbReference type="EMBL" id="KHA58687.1"/>
    </source>
</evidence>
<evidence type="ECO:0000313" key="2">
    <source>
        <dbReference type="Proteomes" id="UP000030520"/>
    </source>
</evidence>
<protein>
    <submittedName>
        <fullName evidence="1">Uncharacterized protein</fullName>
    </submittedName>
</protein>
<reference evidence="1 2" key="1">
    <citation type="submission" date="2014-10" db="EMBL/GenBank/DDBJ databases">
        <title>Genome sequencing of Vibrio variabilis T01.</title>
        <authorList>
            <person name="Chan K.-G."/>
            <person name="Mohamad N.I."/>
        </authorList>
    </citation>
    <scope>NUCLEOTIDE SEQUENCE [LARGE SCALE GENOMIC DNA]</scope>
    <source>
        <strain evidence="1 2">T01</strain>
    </source>
</reference>
<comment type="caution">
    <text evidence="1">The sequence shown here is derived from an EMBL/GenBank/DDBJ whole genome shotgun (WGS) entry which is preliminary data.</text>
</comment>
<organism evidence="1 2">
    <name type="scientific">Vibrio variabilis</name>
    <dbReference type="NCBI Taxonomy" id="990271"/>
    <lineage>
        <taxon>Bacteria</taxon>
        <taxon>Pseudomonadati</taxon>
        <taxon>Pseudomonadota</taxon>
        <taxon>Gammaproteobacteria</taxon>
        <taxon>Vibrionales</taxon>
        <taxon>Vibrionaceae</taxon>
        <taxon>Vibrio</taxon>
    </lineage>
</organism>
<dbReference type="EMBL" id="JRWM01000056">
    <property type="protein sequence ID" value="KHA58687.1"/>
    <property type="molecule type" value="Genomic_DNA"/>
</dbReference>